<feature type="domain" description="C2H2-type" evidence="12">
    <location>
        <begin position="310"/>
        <end position="337"/>
    </location>
</feature>
<comment type="subcellular location">
    <subcellularLocation>
        <location evidence="1">Nucleus</location>
    </subcellularLocation>
</comment>
<evidence type="ECO:0000256" key="10">
    <source>
        <dbReference type="PROSITE-ProRule" id="PRU00042"/>
    </source>
</evidence>
<keyword evidence="3" id="KW-0677">Repeat</keyword>
<dbReference type="GO" id="GO:0005634">
    <property type="term" value="C:nucleus"/>
    <property type="evidence" value="ECO:0007669"/>
    <property type="project" value="UniProtKB-SubCell"/>
</dbReference>
<dbReference type="Pfam" id="PF14973">
    <property type="entry name" value="TINF2_N"/>
    <property type="match status" value="1"/>
</dbReference>
<dbReference type="FunFam" id="3.30.160.60:FF:000290">
    <property type="entry name" value="Zinc finger protein 697 isoform X1"/>
    <property type="match status" value="1"/>
</dbReference>
<evidence type="ECO:0000256" key="7">
    <source>
        <dbReference type="ARBA" id="ARBA00023125"/>
    </source>
</evidence>
<proteinExistence type="predicted"/>
<sequence length="649" mass="74604">MSSLPLASLRLMASPLQLTYSYMWQVIRQKNVKHYGKVEEFVTMVTQTVPELLSFKQTAQLILGLRARVIYFSHLCKHNVLFPLLQKDNEVDKSQTNFMVLVQNLLKNPNERKRFFKEVFPLHYGTKFDTALQALIAGLVCKLEQLLPVPNLSQVCHAAQHSAPAFSGVWIPGLLNTGCIEFLWNSFLISFFLNLLSLCSDRLNLSGRLRTFIPCLPSQTGGTTNTTPTIAKVPVKPATATLNASSAGSKEGPKPQTQRVTLHQWVSQIASNSMSLPALPPLPPGRFSDCDDMRPSIRRKKQFRHLTDRYSCSVCDKSFPYQSKLLDHERIHTGEKPYLCTACNKSFRTQGFLNNHLKTHSTERPFACGQCGKCFTKLQSLTKHILAHSGQKPFYCNICNKGFTQSTYFKRHMECHTSQMTFPCKHCNKIFPTAFKLSNHERWHTRDRPHMCERCGKRFLVPSLLKRHMGYHIGDRQYLCSQCGKTFVYLSDLKRHQQDHIPKAKIPCPICQKKFSSKYCLRVHLRIHTRERPYRCTICDKTFTQVGNLKVHIRLHTNERPFSCDVCGKTYKLASHLNVHKRTHTCKKPWTCETCGKGFSVPGLLKKHEQLHIDEANPDFAGKRRHRGKHKKHSLKRKYDEEEEGSDDY</sequence>
<dbReference type="Ensembl" id="ENSORLT00015024380.1">
    <property type="protein sequence ID" value="ENSORLP00015032418.1"/>
    <property type="gene ID" value="ENSORLG00015017255.1"/>
</dbReference>
<dbReference type="InterPro" id="IPR029400">
    <property type="entry name" value="TINF2_N"/>
</dbReference>
<evidence type="ECO:0000256" key="3">
    <source>
        <dbReference type="ARBA" id="ARBA00022737"/>
    </source>
</evidence>
<dbReference type="Proteomes" id="UP000265200">
    <property type="component" value="Chromosome 23"/>
</dbReference>
<dbReference type="SMART" id="SM00355">
    <property type="entry name" value="ZnF_C2H2"/>
    <property type="match status" value="11"/>
</dbReference>
<dbReference type="GO" id="GO:0010468">
    <property type="term" value="P:regulation of gene expression"/>
    <property type="evidence" value="ECO:0007669"/>
    <property type="project" value="UniProtKB-ARBA"/>
</dbReference>
<reference key="1">
    <citation type="journal article" date="2007" name="Nature">
        <title>The medaka draft genome and insights into vertebrate genome evolution.</title>
        <authorList>
            <person name="Kasahara M."/>
            <person name="Naruse K."/>
            <person name="Sasaki S."/>
            <person name="Nakatani Y."/>
            <person name="Qu W."/>
            <person name="Ahsan B."/>
            <person name="Yamada T."/>
            <person name="Nagayasu Y."/>
            <person name="Doi K."/>
            <person name="Kasai Y."/>
            <person name="Jindo T."/>
            <person name="Kobayashi D."/>
            <person name="Shimada A."/>
            <person name="Toyoda A."/>
            <person name="Kuroki Y."/>
            <person name="Fujiyama A."/>
            <person name="Sasaki T."/>
            <person name="Shimizu A."/>
            <person name="Asakawa S."/>
            <person name="Shimizu N."/>
            <person name="Hashimoto S."/>
            <person name="Yang J."/>
            <person name="Lee Y."/>
            <person name="Matsushima K."/>
            <person name="Sugano S."/>
            <person name="Sakaizumi M."/>
            <person name="Narita T."/>
            <person name="Ohishi K."/>
            <person name="Haga S."/>
            <person name="Ohta F."/>
            <person name="Nomoto H."/>
            <person name="Nogata K."/>
            <person name="Morishita T."/>
            <person name="Endo T."/>
            <person name="Shin-I T."/>
            <person name="Takeda H."/>
            <person name="Morishita S."/>
            <person name="Kohara Y."/>
        </authorList>
    </citation>
    <scope>NUCLEOTIDE SEQUENCE [LARGE SCALE GENOMIC DNA]</scope>
    <source>
        <strain>Hd-rR</strain>
    </source>
</reference>
<evidence type="ECO:0000256" key="6">
    <source>
        <dbReference type="ARBA" id="ARBA00023015"/>
    </source>
</evidence>
<accession>A0A3P9JJU7</accession>
<evidence type="ECO:0000259" key="12">
    <source>
        <dbReference type="PROSITE" id="PS50157"/>
    </source>
</evidence>
<feature type="domain" description="C2H2-type" evidence="12">
    <location>
        <begin position="506"/>
        <end position="533"/>
    </location>
</feature>
<evidence type="ECO:0000256" key="9">
    <source>
        <dbReference type="ARBA" id="ARBA00023242"/>
    </source>
</evidence>
<evidence type="ECO:0000256" key="2">
    <source>
        <dbReference type="ARBA" id="ARBA00022723"/>
    </source>
</evidence>
<evidence type="ECO:0000256" key="5">
    <source>
        <dbReference type="ARBA" id="ARBA00022833"/>
    </source>
</evidence>
<keyword evidence="4 10" id="KW-0863">Zinc-finger</keyword>
<dbReference type="PROSITE" id="PS50157">
    <property type="entry name" value="ZINC_FINGER_C2H2_2"/>
    <property type="match status" value="11"/>
</dbReference>
<keyword evidence="5" id="KW-0862">Zinc</keyword>
<feature type="compositionally biased region" description="Basic residues" evidence="11">
    <location>
        <begin position="623"/>
        <end position="636"/>
    </location>
</feature>
<feature type="region of interest" description="Disordered" evidence="11">
    <location>
        <begin position="615"/>
        <end position="649"/>
    </location>
</feature>
<evidence type="ECO:0000256" key="1">
    <source>
        <dbReference type="ARBA" id="ARBA00004123"/>
    </source>
</evidence>
<keyword evidence="6" id="KW-0805">Transcription regulation</keyword>
<dbReference type="InterPro" id="IPR036236">
    <property type="entry name" value="Znf_C2H2_sf"/>
</dbReference>
<feature type="domain" description="C2H2-type" evidence="12">
    <location>
        <begin position="534"/>
        <end position="561"/>
    </location>
</feature>
<keyword evidence="8" id="KW-0804">Transcription</keyword>
<dbReference type="GO" id="GO:0008270">
    <property type="term" value="F:zinc ion binding"/>
    <property type="evidence" value="ECO:0007669"/>
    <property type="project" value="UniProtKB-KW"/>
</dbReference>
<dbReference type="AlphaFoldDB" id="A0A3P9JJU7"/>
<evidence type="ECO:0000313" key="14">
    <source>
        <dbReference type="Proteomes" id="UP000265200"/>
    </source>
</evidence>
<dbReference type="Pfam" id="PF00096">
    <property type="entry name" value="zf-C2H2"/>
    <property type="match status" value="10"/>
</dbReference>
<reference evidence="13" key="3">
    <citation type="submission" date="2025-08" db="UniProtKB">
        <authorList>
            <consortium name="Ensembl"/>
        </authorList>
    </citation>
    <scope>IDENTIFICATION</scope>
    <source>
        <strain evidence="13">HSOK</strain>
    </source>
</reference>
<dbReference type="InterPro" id="IPR013087">
    <property type="entry name" value="Znf_C2H2_type"/>
</dbReference>
<dbReference type="PANTHER" id="PTHR24390:SF159">
    <property type="entry name" value="GROWTH FACTOR INDEPENDENT 1 TRANSCRIPTIONAL REPRESSOR"/>
    <property type="match status" value="1"/>
</dbReference>
<dbReference type="CDD" id="cd11657">
    <property type="entry name" value="TIN2_N"/>
    <property type="match status" value="1"/>
</dbReference>
<dbReference type="FunFam" id="3.30.160.60:FF:000110">
    <property type="entry name" value="Zinc finger protein-like"/>
    <property type="match status" value="1"/>
</dbReference>
<evidence type="ECO:0000313" key="13">
    <source>
        <dbReference type="Ensembl" id="ENSORLP00015032418.1"/>
    </source>
</evidence>
<dbReference type="PANTHER" id="PTHR24390">
    <property type="entry name" value="ZINC FINGER PROTEIN"/>
    <property type="match status" value="1"/>
</dbReference>
<keyword evidence="9" id="KW-0539">Nucleus</keyword>
<organism evidence="13 14">
    <name type="scientific">Oryzias latipes</name>
    <name type="common">Japanese rice fish</name>
    <name type="synonym">Japanese killifish</name>
    <dbReference type="NCBI Taxonomy" id="8090"/>
    <lineage>
        <taxon>Eukaryota</taxon>
        <taxon>Metazoa</taxon>
        <taxon>Chordata</taxon>
        <taxon>Craniata</taxon>
        <taxon>Vertebrata</taxon>
        <taxon>Euteleostomi</taxon>
        <taxon>Actinopterygii</taxon>
        <taxon>Neopterygii</taxon>
        <taxon>Teleostei</taxon>
        <taxon>Neoteleostei</taxon>
        <taxon>Acanthomorphata</taxon>
        <taxon>Ovalentaria</taxon>
        <taxon>Atherinomorphae</taxon>
        <taxon>Beloniformes</taxon>
        <taxon>Adrianichthyidae</taxon>
        <taxon>Oryziinae</taxon>
        <taxon>Oryzias</taxon>
    </lineage>
</organism>
<name>A0A3P9JJU7_ORYLA</name>
<evidence type="ECO:0000256" key="4">
    <source>
        <dbReference type="ARBA" id="ARBA00022771"/>
    </source>
</evidence>
<feature type="domain" description="C2H2-type" evidence="12">
    <location>
        <begin position="478"/>
        <end position="505"/>
    </location>
</feature>
<reference evidence="13 14" key="2">
    <citation type="submission" date="2017-04" db="EMBL/GenBank/DDBJ databases">
        <title>CpG methylation of centromeres and impact of large insertions on vertebrate speciation.</title>
        <authorList>
            <person name="Ichikawa K."/>
            <person name="Yoshimura J."/>
            <person name="Morishita S."/>
        </authorList>
    </citation>
    <scope>NUCLEOTIDE SEQUENCE</scope>
    <source>
        <strain evidence="13 14">HSOK</strain>
    </source>
</reference>
<keyword evidence="2" id="KW-0479">Metal-binding</keyword>
<dbReference type="PROSITE" id="PS00028">
    <property type="entry name" value="ZINC_FINGER_C2H2_1"/>
    <property type="match status" value="11"/>
</dbReference>
<feature type="domain" description="C2H2-type" evidence="12">
    <location>
        <begin position="450"/>
        <end position="477"/>
    </location>
</feature>
<feature type="domain" description="C2H2-type" evidence="12">
    <location>
        <begin position="394"/>
        <end position="421"/>
    </location>
</feature>
<feature type="domain" description="C2H2-type" evidence="12">
    <location>
        <begin position="338"/>
        <end position="365"/>
    </location>
</feature>
<dbReference type="FunFam" id="3.30.160.60:FF:000446">
    <property type="entry name" value="Zinc finger protein"/>
    <property type="match status" value="1"/>
</dbReference>
<dbReference type="Gene3D" id="3.30.160.60">
    <property type="entry name" value="Classic Zinc Finger"/>
    <property type="match status" value="10"/>
</dbReference>
<reference evidence="13" key="4">
    <citation type="submission" date="2025-09" db="UniProtKB">
        <authorList>
            <consortium name="Ensembl"/>
        </authorList>
    </citation>
    <scope>IDENTIFICATION</scope>
    <source>
        <strain evidence="13">HSOK</strain>
    </source>
</reference>
<feature type="domain" description="C2H2-type" evidence="12">
    <location>
        <begin position="562"/>
        <end position="589"/>
    </location>
</feature>
<dbReference type="FunFam" id="3.30.160.60:FF:000624">
    <property type="entry name" value="zinc finger protein 697"/>
    <property type="match status" value="1"/>
</dbReference>
<feature type="domain" description="C2H2-type" evidence="12">
    <location>
        <begin position="590"/>
        <end position="617"/>
    </location>
</feature>
<dbReference type="FunFam" id="3.30.160.60:FF:000744">
    <property type="entry name" value="zinc finger E-box-binding homeobox 1"/>
    <property type="match status" value="1"/>
</dbReference>
<dbReference type="FunFam" id="3.30.160.60:FF:000322">
    <property type="entry name" value="GDNF-inducible zinc finger protein 1"/>
    <property type="match status" value="1"/>
</dbReference>
<dbReference type="FunFam" id="3.30.160.60:FF:000557">
    <property type="entry name" value="zinc finger and SCAN domain-containing protein 29"/>
    <property type="match status" value="1"/>
</dbReference>
<feature type="domain" description="C2H2-type" evidence="12">
    <location>
        <begin position="422"/>
        <end position="449"/>
    </location>
</feature>
<evidence type="ECO:0000256" key="8">
    <source>
        <dbReference type="ARBA" id="ARBA00023163"/>
    </source>
</evidence>
<feature type="domain" description="C2H2-type" evidence="12">
    <location>
        <begin position="366"/>
        <end position="393"/>
    </location>
</feature>
<protein>
    <recommendedName>
        <fullName evidence="12">C2H2-type domain-containing protein</fullName>
    </recommendedName>
</protein>
<dbReference type="FunFam" id="3.30.160.60:FF:000100">
    <property type="entry name" value="Zinc finger 45-like"/>
    <property type="match status" value="2"/>
</dbReference>
<dbReference type="GO" id="GO:0003677">
    <property type="term" value="F:DNA binding"/>
    <property type="evidence" value="ECO:0007669"/>
    <property type="project" value="UniProtKB-KW"/>
</dbReference>
<dbReference type="SUPFAM" id="SSF57667">
    <property type="entry name" value="beta-beta-alpha zinc fingers"/>
    <property type="match status" value="6"/>
</dbReference>
<keyword evidence="7" id="KW-0238">DNA-binding</keyword>
<evidence type="ECO:0000256" key="11">
    <source>
        <dbReference type="SAM" id="MobiDB-lite"/>
    </source>
</evidence>